<dbReference type="GO" id="GO:0005524">
    <property type="term" value="F:ATP binding"/>
    <property type="evidence" value="ECO:0007669"/>
    <property type="project" value="UniProtKB-KW"/>
</dbReference>
<sequence length="336" mass="36595">MVPKRWRQFQPFHRDEIRASGARGMATAYPPERRGLRFARRIAVKAGTPVLTHMDGNIALGRIGILVEQIAALRHEGREVLLVTSGAIGAGSSRMLKNQTLASNMHETMHQSVEPPNQNAAAAVGQSLIMSMYETFFSKYNLGCAQVLVTEQDIADPEIIAQVGDTTNELLQLGFVPIINENDAVTSRVEPVFSPDTREVQWDNDTLAARLAAEVKADLLVVLTDIDGLYTKHADDALKVAQRLPVFSPGAILVRQGIEFQASTASLGDDRRGDFEGRTRMSEQGLQSLVSSAIEATRLGVRAVVVTSGHHPRALFKAVRGEDIGTLFLPPPEGKL</sequence>
<keyword evidence="7" id="KW-1185">Reference proteome</keyword>
<gene>
    <name evidence="6" type="ORF">AB1Y20_013915</name>
</gene>
<dbReference type="AlphaFoldDB" id="A0AB34IEZ3"/>
<dbReference type="GO" id="GO:0016301">
    <property type="term" value="F:kinase activity"/>
    <property type="evidence" value="ECO:0007669"/>
    <property type="project" value="UniProtKB-KW"/>
</dbReference>
<reference evidence="6 7" key="1">
    <citation type="journal article" date="2024" name="Science">
        <title>Giant polyketide synthase enzymes in the biosynthesis of giant marine polyether toxins.</title>
        <authorList>
            <person name="Fallon T.R."/>
            <person name="Shende V.V."/>
            <person name="Wierzbicki I.H."/>
            <person name="Pendleton A.L."/>
            <person name="Watervoot N.F."/>
            <person name="Auber R.P."/>
            <person name="Gonzalez D.J."/>
            <person name="Wisecaver J.H."/>
            <person name="Moore B.S."/>
        </authorList>
    </citation>
    <scope>NUCLEOTIDE SEQUENCE [LARGE SCALE GENOMIC DNA]</scope>
    <source>
        <strain evidence="6 7">12B1</strain>
    </source>
</reference>
<keyword evidence="4" id="KW-0067">ATP-binding</keyword>
<evidence type="ECO:0000256" key="2">
    <source>
        <dbReference type="ARBA" id="ARBA00022741"/>
    </source>
</evidence>
<evidence type="ECO:0000256" key="4">
    <source>
        <dbReference type="ARBA" id="ARBA00022840"/>
    </source>
</evidence>
<dbReference type="PANTHER" id="PTHR11063">
    <property type="entry name" value="GLUTAMATE SEMIALDEHYDE DEHYDROGENASE"/>
    <property type="match status" value="1"/>
</dbReference>
<dbReference type="InterPro" id="IPR001057">
    <property type="entry name" value="Glu/AcGlu_kinase"/>
</dbReference>
<dbReference type="SUPFAM" id="SSF53633">
    <property type="entry name" value="Carbamate kinase-like"/>
    <property type="match status" value="1"/>
</dbReference>
<evidence type="ECO:0000256" key="3">
    <source>
        <dbReference type="ARBA" id="ARBA00022777"/>
    </source>
</evidence>
<dbReference type="InterPro" id="IPR001048">
    <property type="entry name" value="Asp/Glu/Uridylate_kinase"/>
</dbReference>
<dbReference type="Gene3D" id="3.40.1160.10">
    <property type="entry name" value="Acetylglutamate kinase-like"/>
    <property type="match status" value="1"/>
</dbReference>
<keyword evidence="3" id="KW-0418">Kinase</keyword>
<dbReference type="PANTHER" id="PTHR11063:SF8">
    <property type="entry name" value="DELTA-1-PYRROLINE-5-CARBOXYLATE SYNTHASE"/>
    <property type="match status" value="1"/>
</dbReference>
<evidence type="ECO:0000259" key="5">
    <source>
        <dbReference type="Pfam" id="PF00696"/>
    </source>
</evidence>
<name>A0AB34IEZ3_PRYPA</name>
<comment type="caution">
    <text evidence="6">The sequence shown here is derived from an EMBL/GenBank/DDBJ whole genome shotgun (WGS) entry which is preliminary data.</text>
</comment>
<dbReference type="Pfam" id="PF00696">
    <property type="entry name" value="AA_kinase"/>
    <property type="match status" value="1"/>
</dbReference>
<dbReference type="GO" id="GO:0004350">
    <property type="term" value="F:glutamate-5-semialdehyde dehydrogenase activity"/>
    <property type="evidence" value="ECO:0007669"/>
    <property type="project" value="TreeGrafter"/>
</dbReference>
<dbReference type="Proteomes" id="UP001515480">
    <property type="component" value="Unassembled WGS sequence"/>
</dbReference>
<dbReference type="PRINTS" id="PR00474">
    <property type="entry name" value="GLU5KINASE"/>
</dbReference>
<feature type="domain" description="Aspartate/glutamate/uridylate kinase" evidence="5">
    <location>
        <begin position="41"/>
        <end position="307"/>
    </location>
</feature>
<proteinExistence type="predicted"/>
<dbReference type="InterPro" id="IPR036393">
    <property type="entry name" value="AceGlu_kinase-like_sf"/>
</dbReference>
<organism evidence="6 7">
    <name type="scientific">Prymnesium parvum</name>
    <name type="common">Toxic golden alga</name>
    <dbReference type="NCBI Taxonomy" id="97485"/>
    <lineage>
        <taxon>Eukaryota</taxon>
        <taxon>Haptista</taxon>
        <taxon>Haptophyta</taxon>
        <taxon>Prymnesiophyceae</taxon>
        <taxon>Prymnesiales</taxon>
        <taxon>Prymnesiaceae</taxon>
        <taxon>Prymnesium</taxon>
    </lineage>
</organism>
<evidence type="ECO:0000256" key="1">
    <source>
        <dbReference type="ARBA" id="ARBA00022679"/>
    </source>
</evidence>
<keyword evidence="2" id="KW-0547">Nucleotide-binding</keyword>
<evidence type="ECO:0000313" key="7">
    <source>
        <dbReference type="Proteomes" id="UP001515480"/>
    </source>
</evidence>
<protein>
    <recommendedName>
        <fullName evidence="5">Aspartate/glutamate/uridylate kinase domain-containing protein</fullName>
    </recommendedName>
</protein>
<keyword evidence="1" id="KW-0808">Transferase</keyword>
<accession>A0AB34IEZ3</accession>
<evidence type="ECO:0000313" key="6">
    <source>
        <dbReference type="EMBL" id="KAL1498600.1"/>
    </source>
</evidence>
<dbReference type="EMBL" id="JBGBPQ010000027">
    <property type="protein sequence ID" value="KAL1498600.1"/>
    <property type="molecule type" value="Genomic_DNA"/>
</dbReference>